<dbReference type="Pfam" id="PF12974">
    <property type="entry name" value="Phosphonate-bd"/>
    <property type="match status" value="1"/>
</dbReference>
<dbReference type="PROSITE" id="PS50109">
    <property type="entry name" value="HIS_KIN"/>
    <property type="match status" value="1"/>
</dbReference>
<comment type="catalytic activity">
    <reaction evidence="1">
        <text>ATP + protein L-histidine = ADP + protein N-phospho-L-histidine.</text>
        <dbReference type="EC" id="2.7.13.3"/>
    </reaction>
</comment>
<dbReference type="InterPro" id="IPR036890">
    <property type="entry name" value="HATPase_C_sf"/>
</dbReference>
<evidence type="ECO:0000256" key="2">
    <source>
        <dbReference type="ARBA" id="ARBA00012438"/>
    </source>
</evidence>
<evidence type="ECO:0000313" key="7">
    <source>
        <dbReference type="Proteomes" id="UP001529491"/>
    </source>
</evidence>
<dbReference type="PANTHER" id="PTHR43065">
    <property type="entry name" value="SENSOR HISTIDINE KINASE"/>
    <property type="match status" value="1"/>
</dbReference>
<dbReference type="Proteomes" id="UP001529491">
    <property type="component" value="Chromosome"/>
</dbReference>
<evidence type="ECO:0000313" key="6">
    <source>
        <dbReference type="EMBL" id="WOT04837.1"/>
    </source>
</evidence>
<proteinExistence type="predicted"/>
<keyword evidence="4" id="KW-1133">Transmembrane helix</keyword>
<dbReference type="InterPro" id="IPR003594">
    <property type="entry name" value="HATPase_dom"/>
</dbReference>
<evidence type="ECO:0000256" key="1">
    <source>
        <dbReference type="ARBA" id="ARBA00000085"/>
    </source>
</evidence>
<evidence type="ECO:0000256" key="4">
    <source>
        <dbReference type="SAM" id="Phobius"/>
    </source>
</evidence>
<keyword evidence="3" id="KW-0597">Phosphoprotein</keyword>
<protein>
    <recommendedName>
        <fullName evidence="2">histidine kinase</fullName>
        <ecNumber evidence="2">2.7.13.3</ecNumber>
    </recommendedName>
</protein>
<dbReference type="SUPFAM" id="SSF55874">
    <property type="entry name" value="ATPase domain of HSP90 chaperone/DNA topoisomerase II/histidine kinase"/>
    <property type="match status" value="1"/>
</dbReference>
<dbReference type="InterPro" id="IPR005467">
    <property type="entry name" value="His_kinase_dom"/>
</dbReference>
<dbReference type="InterPro" id="IPR003661">
    <property type="entry name" value="HisK_dim/P_dom"/>
</dbReference>
<feature type="domain" description="Histidine kinase" evidence="5">
    <location>
        <begin position="372"/>
        <end position="590"/>
    </location>
</feature>
<keyword evidence="4" id="KW-0472">Membrane</keyword>
<organism evidence="6 7">
    <name type="scientific">Shewanella youngdeokensis</name>
    <dbReference type="NCBI Taxonomy" id="2999068"/>
    <lineage>
        <taxon>Bacteria</taxon>
        <taxon>Pseudomonadati</taxon>
        <taxon>Pseudomonadota</taxon>
        <taxon>Gammaproteobacteria</taxon>
        <taxon>Alteromonadales</taxon>
        <taxon>Shewanellaceae</taxon>
        <taxon>Shewanella</taxon>
    </lineage>
</organism>
<sequence>MYRIILLLVCSFYLGHCGAETAKERQFNVGVISIWGYQQAFERWQPLMEYLNEQIPNTQFHAYPGDFDALSRAMELGDIQFIITNPSQYLFLSKQYPLSWLATMRSRRHNGSTTTIGSAIVVRADSEYQKIADLRGKAVAAIGPQALGGYQAANGLIHKLGYEPNGFFSEVKFLHFPLEPLVYQVRDGNVAAAITPLCTLEGMAERNLLDPKQFRILHSRTPVGFDCDTSTRLYPNFSFATSINADFNLNKSIARALMTLPPEHPAAVKGLLTGWTSPISQLSVIQLYDDLRLDESGAFSRDEVEKWLMEHRYLGVGMLLLLFIAMVYHAWIQYRFHQKSAYLVESERNLKQQAISLERLRSAAIIGEIGSGLAHEINQPIAAITSYSEGGIMRLKGQSVVDSETSIELLEKIHKQSTRAGEVVHRIRSLLKRRDVDAEDVDIQELLDESITLLRLELKNNDINLVQRCKGSPFVITADRVGLLQVLINLIKNGIDAIAESPNRHNGIINIDIEFVGHQVNINIIDNGVGLPNKADTLMATFYTTKENGLGIGLAICKEVIKQNKGLFTLTNRGDNQTGCCAYIGLIKKGSSQKVV</sequence>
<dbReference type="InterPro" id="IPR036097">
    <property type="entry name" value="HisK_dim/P_sf"/>
</dbReference>
<dbReference type="RefSeq" id="WP_310472475.1">
    <property type="nucleotide sequence ID" value="NZ_CP136522.1"/>
</dbReference>
<gene>
    <name evidence="6" type="ORF">RGE70_16205</name>
</gene>
<dbReference type="EC" id="2.7.13.3" evidence="2"/>
<dbReference type="CDD" id="cd00082">
    <property type="entry name" value="HisKA"/>
    <property type="match status" value="1"/>
</dbReference>
<dbReference type="Pfam" id="PF02518">
    <property type="entry name" value="HATPase_c"/>
    <property type="match status" value="1"/>
</dbReference>
<dbReference type="Gene3D" id="1.10.287.130">
    <property type="match status" value="1"/>
</dbReference>
<dbReference type="Gene3D" id="3.40.190.10">
    <property type="entry name" value="Periplasmic binding protein-like II"/>
    <property type="match status" value="2"/>
</dbReference>
<feature type="transmembrane region" description="Helical" evidence="4">
    <location>
        <begin position="313"/>
        <end position="332"/>
    </location>
</feature>
<dbReference type="PRINTS" id="PR00344">
    <property type="entry name" value="BCTRLSENSOR"/>
</dbReference>
<dbReference type="Gene3D" id="3.30.565.10">
    <property type="entry name" value="Histidine kinase-like ATPase, C-terminal domain"/>
    <property type="match status" value="1"/>
</dbReference>
<dbReference type="SUPFAM" id="SSF47384">
    <property type="entry name" value="Homodimeric domain of signal transducing histidine kinase"/>
    <property type="match status" value="1"/>
</dbReference>
<reference evidence="6 7" key="1">
    <citation type="submission" date="2023-10" db="EMBL/GenBank/DDBJ databases">
        <title>Complete genome sequence of Shewanella sp. DAU334.</title>
        <authorList>
            <person name="Lee Y.-S."/>
            <person name="Jeong H.-R."/>
            <person name="Hwang E.-J."/>
            <person name="Choi Y.-L."/>
            <person name="Kim G.-D."/>
        </authorList>
    </citation>
    <scope>NUCLEOTIDE SEQUENCE [LARGE SCALE GENOMIC DNA]</scope>
    <source>
        <strain evidence="6 7">DAU334</strain>
    </source>
</reference>
<name>A0ABZ0JWZ3_9GAMM</name>
<keyword evidence="7" id="KW-1185">Reference proteome</keyword>
<dbReference type="SMART" id="SM00387">
    <property type="entry name" value="HATPase_c"/>
    <property type="match status" value="1"/>
</dbReference>
<dbReference type="SUPFAM" id="SSF53850">
    <property type="entry name" value="Periplasmic binding protein-like II"/>
    <property type="match status" value="1"/>
</dbReference>
<accession>A0ABZ0JWZ3</accession>
<keyword evidence="4" id="KW-0812">Transmembrane</keyword>
<evidence type="ECO:0000259" key="5">
    <source>
        <dbReference type="PROSITE" id="PS50109"/>
    </source>
</evidence>
<dbReference type="InterPro" id="IPR004358">
    <property type="entry name" value="Sig_transdc_His_kin-like_C"/>
</dbReference>
<evidence type="ECO:0000256" key="3">
    <source>
        <dbReference type="ARBA" id="ARBA00022553"/>
    </source>
</evidence>
<dbReference type="EMBL" id="CP136522">
    <property type="protein sequence ID" value="WOT04837.1"/>
    <property type="molecule type" value="Genomic_DNA"/>
</dbReference>
<dbReference type="PANTHER" id="PTHR43065:SF42">
    <property type="entry name" value="TWO-COMPONENT SENSOR PPRA"/>
    <property type="match status" value="1"/>
</dbReference>